<comment type="caution">
    <text evidence="1">The sequence shown here is derived from an EMBL/GenBank/DDBJ whole genome shotgun (WGS) entry which is preliminary data.</text>
</comment>
<sequence length="528" mass="54465">MIERVRVGALAAAALLLAVTGAGCGSGSGEGDGKADGKNRARPSADAPAASDPGRAGLPASLTGQEPDWKKCKAPTQADGSAAQAPGGEWKCATLKAPIDYRKPTGATIGIAVIRSEAKNSSRRIGSLLFNFGGPGGSGVAALPKAAGGFGTLHERYDLVGFDPRGVAESSAVICRDSKQSEAAFRMDSTPDTAAEEKAFITDSTAFGAGCAKRSGTVLPHVGTTNAARDMDLIRQVLGDDKLHYLGFSYGTELGGVYAHLFPSRVGRLVLDAVVDPAADYVGHARNQTLGFQRALDNYFTGRGVGAKDGTARVVRLLAELDREPLPTDEGRTLTEGLALTGIILPLYSEEQWPSLTQALNEAESGDGTRLLALAESYNGRDADGSYTAQDHAQRAISCADTTGRATAAEVRSRHLAELTAVSPVFGPYLAWDLAGWCADWPVAGESETPEVAAKGAAPILVVGTTGDPATPYEGARRMADELGAGVGVLVTNKGEGHGAYGNGACVTDTIDAYLLEGTVPADGKTCS</sequence>
<evidence type="ECO:0000313" key="1">
    <source>
        <dbReference type="EMBL" id="MEJ8637262.1"/>
    </source>
</evidence>
<accession>A0ACC6Q0Z5</accession>
<reference evidence="1" key="1">
    <citation type="submission" date="2024-03" db="EMBL/GenBank/DDBJ databases">
        <title>Novel Streptomyces species of biotechnological and ecological value are a feature of Machair soil.</title>
        <authorList>
            <person name="Prole J.R."/>
            <person name="Goodfellow M."/>
            <person name="Allenby N."/>
            <person name="Ward A.C."/>
        </authorList>
    </citation>
    <scope>NUCLEOTIDE SEQUENCE</scope>
    <source>
        <strain evidence="1">MS2.AVA.5</strain>
    </source>
</reference>
<protein>
    <submittedName>
        <fullName evidence="1">Alpha/beta hydrolase</fullName>
    </submittedName>
</protein>
<dbReference type="Proteomes" id="UP001377168">
    <property type="component" value="Unassembled WGS sequence"/>
</dbReference>
<keyword evidence="2" id="KW-1185">Reference proteome</keyword>
<dbReference type="EMBL" id="JBBKAJ010000022">
    <property type="protein sequence ID" value="MEJ8637262.1"/>
    <property type="molecule type" value="Genomic_DNA"/>
</dbReference>
<keyword evidence="1" id="KW-0378">Hydrolase</keyword>
<gene>
    <name evidence="1" type="ORF">WKI67_28235</name>
</gene>
<evidence type="ECO:0000313" key="2">
    <source>
        <dbReference type="Proteomes" id="UP001377168"/>
    </source>
</evidence>
<organism evidence="1 2">
    <name type="scientific">Streptomyces achmelvichensis</name>
    <dbReference type="NCBI Taxonomy" id="3134111"/>
    <lineage>
        <taxon>Bacteria</taxon>
        <taxon>Bacillati</taxon>
        <taxon>Actinomycetota</taxon>
        <taxon>Actinomycetes</taxon>
        <taxon>Kitasatosporales</taxon>
        <taxon>Streptomycetaceae</taxon>
        <taxon>Streptomyces</taxon>
    </lineage>
</organism>
<name>A0ACC6Q0Z5_9ACTN</name>
<proteinExistence type="predicted"/>